<gene>
    <name evidence="2" type="ORF">IPL58_06025</name>
</gene>
<dbReference type="InterPro" id="IPR013976">
    <property type="entry name" value="HDOD"/>
</dbReference>
<sequence>MQAYHFFSPLLAPNQAWAAFDWQCFSAAAAELATVAGATDACIPLTRQHPLMLSCSPAWLSNSAFREFIKKLGRDQAILAFPSGTAEIKEQELACKALRQDGAHVALGITESANFQLATLTSFDYLRLDSEHARSNIPLLDLINAHQSGFQLVASGVHSHELFDWAVAKRFSLMSSEFVTKADDRAPVDADTTRLKLLKLLSLVVQDADTREIEEIFRQEPKLSYNLLRLVNSVAVGPKTPITGFNQAITVLGRRQLQRWLQLLIYANQFGRGNQPNPLMQLAAARGRQLELLTAGLPSLTDIADTGEAAFMVGIFSLLDTLLHMPMSEILSSLPLSPTITAALRDRDGLLGELLTAVIASNTGDFRTAAESLKRSGIPPEKHLDAQIGAYSWASRISLE</sequence>
<evidence type="ECO:0000313" key="2">
    <source>
        <dbReference type="EMBL" id="MBK8523703.1"/>
    </source>
</evidence>
<dbReference type="SUPFAM" id="SSF109604">
    <property type="entry name" value="HD-domain/PDEase-like"/>
    <property type="match status" value="1"/>
</dbReference>
<dbReference type="AlphaFoldDB" id="A0A9D7K1H6"/>
<comment type="caution">
    <text evidence="2">The sequence shown here is derived from an EMBL/GenBank/DDBJ whole genome shotgun (WGS) entry which is preliminary data.</text>
</comment>
<dbReference type="Pfam" id="PF08668">
    <property type="entry name" value="HDOD"/>
    <property type="match status" value="1"/>
</dbReference>
<dbReference type="PANTHER" id="PTHR33525:SF4">
    <property type="entry name" value="CYCLIC DI-GMP PHOSPHODIESTERASE CDGJ"/>
    <property type="match status" value="1"/>
</dbReference>
<dbReference type="Gene3D" id="1.10.3210.10">
    <property type="entry name" value="Hypothetical protein af1432"/>
    <property type="match status" value="1"/>
</dbReference>
<organism evidence="2 3">
    <name type="scientific">Candidatus Proximibacter danicus</name>
    <dbReference type="NCBI Taxonomy" id="2954365"/>
    <lineage>
        <taxon>Bacteria</taxon>
        <taxon>Pseudomonadati</taxon>
        <taxon>Pseudomonadota</taxon>
        <taxon>Betaproteobacteria</taxon>
        <taxon>Candidatus Proximibacter</taxon>
    </lineage>
</organism>
<accession>A0A9D7K1H6</accession>
<dbReference type="InterPro" id="IPR035919">
    <property type="entry name" value="EAL_sf"/>
</dbReference>
<dbReference type="PROSITE" id="PS51833">
    <property type="entry name" value="HDOD"/>
    <property type="match status" value="1"/>
</dbReference>
<reference evidence="2" key="1">
    <citation type="submission" date="2020-10" db="EMBL/GenBank/DDBJ databases">
        <title>Connecting structure to function with the recovery of over 1000 high-quality activated sludge metagenome-assembled genomes encoding full-length rRNA genes using long-read sequencing.</title>
        <authorList>
            <person name="Singleton C.M."/>
            <person name="Petriglieri F."/>
            <person name="Kristensen J.M."/>
            <person name="Kirkegaard R.H."/>
            <person name="Michaelsen T.Y."/>
            <person name="Andersen M.H."/>
            <person name="Karst S.M."/>
            <person name="Dueholm M.S."/>
            <person name="Nielsen P.H."/>
            <person name="Albertsen M."/>
        </authorList>
    </citation>
    <scope>NUCLEOTIDE SEQUENCE</scope>
    <source>
        <strain evidence="2">Hirt_18-Q3-R61-65_BATAC.395</strain>
    </source>
</reference>
<name>A0A9D7K1H6_9PROT</name>
<dbReference type="Proteomes" id="UP000886689">
    <property type="component" value="Unassembled WGS sequence"/>
</dbReference>
<dbReference type="SUPFAM" id="SSF141868">
    <property type="entry name" value="EAL domain-like"/>
    <property type="match status" value="1"/>
</dbReference>
<evidence type="ECO:0000313" key="3">
    <source>
        <dbReference type="Proteomes" id="UP000886689"/>
    </source>
</evidence>
<evidence type="ECO:0000259" key="1">
    <source>
        <dbReference type="PROSITE" id="PS51833"/>
    </source>
</evidence>
<dbReference type="EMBL" id="JADJUC010000004">
    <property type="protein sequence ID" value="MBK8523703.1"/>
    <property type="molecule type" value="Genomic_DNA"/>
</dbReference>
<dbReference type="InterPro" id="IPR052340">
    <property type="entry name" value="RNase_Y/CdgJ"/>
</dbReference>
<proteinExistence type="predicted"/>
<dbReference type="PANTHER" id="PTHR33525">
    <property type="match status" value="1"/>
</dbReference>
<protein>
    <submittedName>
        <fullName evidence="2">HDOD domain-containing protein</fullName>
    </submittedName>
</protein>
<feature type="domain" description="HDOD" evidence="1">
    <location>
        <begin position="187"/>
        <end position="379"/>
    </location>
</feature>